<dbReference type="Proteomes" id="UP001189122">
    <property type="component" value="Unassembled WGS sequence"/>
</dbReference>
<protein>
    <submittedName>
        <fullName evidence="1">Uncharacterized protein</fullName>
    </submittedName>
</protein>
<evidence type="ECO:0000313" key="2">
    <source>
        <dbReference type="Proteomes" id="UP001189122"/>
    </source>
</evidence>
<evidence type="ECO:0000313" key="1">
    <source>
        <dbReference type="EMBL" id="CAA6674052.1"/>
    </source>
</evidence>
<accession>A0ABN7E9K4</accession>
<reference evidence="2" key="1">
    <citation type="journal article" date="2020" name="Sci. Rep.">
        <title>Chromosome-scale genome assembly for the duckweed Spirodela intermedia, integrating cytogenetic maps, PacBio and Oxford Nanopore libraries.</title>
        <authorList>
            <person name="Hoang P.T.N."/>
            <person name="Fiebig A."/>
            <person name="Novak P."/>
            <person name="Macas J."/>
            <person name="Cao H.X."/>
            <person name="Stepanenko A."/>
            <person name="Chen G."/>
            <person name="Borisjuk N."/>
            <person name="Scholz U."/>
            <person name="Schubert I."/>
        </authorList>
    </citation>
    <scope>NUCLEOTIDE SEQUENCE [LARGE SCALE GENOMIC DNA]</scope>
</reference>
<name>A0ABN7E9K4_SPIIN</name>
<sequence length="89" mass="10326">MKTYQSSSHLWRCHLVEQKNSDFAALWRLSPDREELDGGGRMLGSFMFRSTQQEEALHRICVLSCKIISFLEFIVSCKGIFVDPERLKS</sequence>
<dbReference type="EMBL" id="CACRZD030000072">
    <property type="protein sequence ID" value="CAA6674052.1"/>
    <property type="molecule type" value="Genomic_DNA"/>
</dbReference>
<gene>
    <name evidence="1" type="ORF">SI7747_UN020410</name>
</gene>
<proteinExistence type="predicted"/>
<organism evidence="1 2">
    <name type="scientific">Spirodela intermedia</name>
    <name type="common">Intermediate duckweed</name>
    <dbReference type="NCBI Taxonomy" id="51605"/>
    <lineage>
        <taxon>Eukaryota</taxon>
        <taxon>Viridiplantae</taxon>
        <taxon>Streptophyta</taxon>
        <taxon>Embryophyta</taxon>
        <taxon>Tracheophyta</taxon>
        <taxon>Spermatophyta</taxon>
        <taxon>Magnoliopsida</taxon>
        <taxon>Liliopsida</taxon>
        <taxon>Araceae</taxon>
        <taxon>Lemnoideae</taxon>
        <taxon>Spirodela</taxon>
    </lineage>
</organism>
<comment type="caution">
    <text evidence="1">The sequence shown here is derived from an EMBL/GenBank/DDBJ whole genome shotgun (WGS) entry which is preliminary data.</text>
</comment>
<keyword evidence="2" id="KW-1185">Reference proteome</keyword>